<name>A0A848KSY5_9ACTN</name>
<dbReference type="Pfam" id="PF03454">
    <property type="entry name" value="MoeA_C"/>
    <property type="match status" value="1"/>
</dbReference>
<evidence type="ECO:0000256" key="4">
    <source>
        <dbReference type="ARBA" id="ARBA00022505"/>
    </source>
</evidence>
<dbReference type="Gene3D" id="3.40.980.10">
    <property type="entry name" value="MoaB/Mog-like domain"/>
    <property type="match status" value="1"/>
</dbReference>
<dbReference type="EMBL" id="JABBNB010000001">
    <property type="protein sequence ID" value="NMN99612.1"/>
    <property type="molecule type" value="Genomic_DNA"/>
</dbReference>
<dbReference type="SMART" id="SM00852">
    <property type="entry name" value="MoCF_biosynth"/>
    <property type="match status" value="1"/>
</dbReference>
<dbReference type="SUPFAM" id="SSF53218">
    <property type="entry name" value="Molybdenum cofactor biosynthesis proteins"/>
    <property type="match status" value="1"/>
</dbReference>
<comment type="similarity">
    <text evidence="3 7">Belongs to the MoeA family.</text>
</comment>
<keyword evidence="4 7" id="KW-0500">Molybdenum</keyword>
<keyword evidence="7" id="KW-0479">Metal-binding</keyword>
<dbReference type="SUPFAM" id="SSF63867">
    <property type="entry name" value="MoeA C-terminal domain-like"/>
    <property type="match status" value="1"/>
</dbReference>
<evidence type="ECO:0000256" key="1">
    <source>
        <dbReference type="ARBA" id="ARBA00002901"/>
    </source>
</evidence>
<dbReference type="Pfam" id="PF03453">
    <property type="entry name" value="MoeA_N"/>
    <property type="match status" value="1"/>
</dbReference>
<dbReference type="GO" id="GO:0061599">
    <property type="term" value="F:molybdopterin molybdotransferase activity"/>
    <property type="evidence" value="ECO:0007669"/>
    <property type="project" value="UniProtKB-UniRule"/>
</dbReference>
<keyword evidence="7" id="KW-0460">Magnesium</keyword>
<evidence type="ECO:0000256" key="3">
    <source>
        <dbReference type="ARBA" id="ARBA00010763"/>
    </source>
</evidence>
<dbReference type="CDD" id="cd00887">
    <property type="entry name" value="MoeA"/>
    <property type="match status" value="1"/>
</dbReference>
<dbReference type="UniPathway" id="UPA00344"/>
<keyword evidence="5 7" id="KW-0501">Molybdenum cofactor biosynthesis</keyword>
<evidence type="ECO:0000313" key="10">
    <source>
        <dbReference type="Proteomes" id="UP000550729"/>
    </source>
</evidence>
<comment type="caution">
    <text evidence="9">The sequence shown here is derived from an EMBL/GenBank/DDBJ whole genome shotgun (WGS) entry which is preliminary data.</text>
</comment>
<dbReference type="Gene3D" id="2.40.340.10">
    <property type="entry name" value="MoeA, C-terminal, domain IV"/>
    <property type="match status" value="1"/>
</dbReference>
<accession>A0A848KSY5</accession>
<dbReference type="EC" id="2.10.1.1" evidence="7"/>
<comment type="cofactor">
    <cofactor evidence="7">
        <name>Mg(2+)</name>
        <dbReference type="ChEBI" id="CHEBI:18420"/>
    </cofactor>
</comment>
<dbReference type="SUPFAM" id="SSF63882">
    <property type="entry name" value="MoeA N-terminal region -like"/>
    <property type="match status" value="1"/>
</dbReference>
<dbReference type="PANTHER" id="PTHR10192">
    <property type="entry name" value="MOLYBDOPTERIN BIOSYNTHESIS PROTEIN"/>
    <property type="match status" value="1"/>
</dbReference>
<dbReference type="RefSeq" id="WP_170192137.1">
    <property type="nucleotide sequence ID" value="NZ_JABBNB010000001.1"/>
</dbReference>
<dbReference type="InterPro" id="IPR036135">
    <property type="entry name" value="MoeA_linker/N_sf"/>
</dbReference>
<dbReference type="PANTHER" id="PTHR10192:SF5">
    <property type="entry name" value="GEPHYRIN"/>
    <property type="match status" value="1"/>
</dbReference>
<evidence type="ECO:0000256" key="2">
    <source>
        <dbReference type="ARBA" id="ARBA00005046"/>
    </source>
</evidence>
<dbReference type="InterPro" id="IPR005111">
    <property type="entry name" value="MoeA_C_domain_IV"/>
</dbReference>
<comment type="function">
    <text evidence="1 7">Catalyzes the insertion of molybdate into adenylated molybdopterin with the concomitant release of AMP.</text>
</comment>
<dbReference type="InterPro" id="IPR036688">
    <property type="entry name" value="MoeA_C_domain_IV_sf"/>
</dbReference>
<comment type="pathway">
    <text evidence="2 7">Cofactor biosynthesis; molybdopterin biosynthesis.</text>
</comment>
<evidence type="ECO:0000313" key="9">
    <source>
        <dbReference type="EMBL" id="NMN99612.1"/>
    </source>
</evidence>
<evidence type="ECO:0000259" key="8">
    <source>
        <dbReference type="SMART" id="SM00852"/>
    </source>
</evidence>
<dbReference type="GO" id="GO:0046872">
    <property type="term" value="F:metal ion binding"/>
    <property type="evidence" value="ECO:0007669"/>
    <property type="project" value="UniProtKB-UniRule"/>
</dbReference>
<feature type="domain" description="MoaB/Mog" evidence="8">
    <location>
        <begin position="177"/>
        <end position="311"/>
    </location>
</feature>
<organism evidence="9 10">
    <name type="scientific">Gordonia asplenii</name>
    <dbReference type="NCBI Taxonomy" id="2725283"/>
    <lineage>
        <taxon>Bacteria</taxon>
        <taxon>Bacillati</taxon>
        <taxon>Actinomycetota</taxon>
        <taxon>Actinomycetes</taxon>
        <taxon>Mycobacteriales</taxon>
        <taxon>Gordoniaceae</taxon>
        <taxon>Gordonia</taxon>
    </lineage>
</organism>
<dbReference type="Proteomes" id="UP000550729">
    <property type="component" value="Unassembled WGS sequence"/>
</dbReference>
<keyword evidence="10" id="KW-1185">Reference proteome</keyword>
<proteinExistence type="inferred from homology"/>
<reference evidence="9 10" key="1">
    <citation type="submission" date="2020-04" db="EMBL/GenBank/DDBJ databases">
        <title>Gordonia sp. nov. TBRC 11910.</title>
        <authorList>
            <person name="Suriyachadkun C."/>
        </authorList>
    </citation>
    <scope>NUCLEOTIDE SEQUENCE [LARGE SCALE GENOMIC DNA]</scope>
    <source>
        <strain evidence="9 10">TBRC 11910</strain>
    </source>
</reference>
<evidence type="ECO:0000256" key="7">
    <source>
        <dbReference type="RuleBase" id="RU365090"/>
    </source>
</evidence>
<dbReference type="InterPro" id="IPR038987">
    <property type="entry name" value="MoeA-like"/>
</dbReference>
<evidence type="ECO:0000256" key="5">
    <source>
        <dbReference type="ARBA" id="ARBA00023150"/>
    </source>
</evidence>
<dbReference type="GO" id="GO:0006777">
    <property type="term" value="P:Mo-molybdopterin cofactor biosynthetic process"/>
    <property type="evidence" value="ECO:0007669"/>
    <property type="project" value="UniProtKB-UniRule"/>
</dbReference>
<dbReference type="AlphaFoldDB" id="A0A848KSY5"/>
<gene>
    <name evidence="9" type="ORF">HH308_00065</name>
</gene>
<dbReference type="GO" id="GO:0005829">
    <property type="term" value="C:cytosol"/>
    <property type="evidence" value="ECO:0007669"/>
    <property type="project" value="TreeGrafter"/>
</dbReference>
<dbReference type="InterPro" id="IPR036425">
    <property type="entry name" value="MoaB/Mog-like_dom_sf"/>
</dbReference>
<dbReference type="InterPro" id="IPR001453">
    <property type="entry name" value="MoaB/Mog_dom"/>
</dbReference>
<sequence length="392" mass="39895">MTRRPVSDHRRAITHAFAELVGTETVPLTEAHRRVLTSDVLASAPMPAFDNSAMDGFAVRAADVEVDVPLPVATRIFAGDTDPTPLPSGSAAAIMTGAPVPAGADAVVPVEQSVERDGHVRLQVQPDVGAFVRRRAADVAAGALVVAGATVLTPRHLAALAATGTGTVEVFRRPRVAVVSTGSELVPPGAPLAYGQVYESNSIILATLCAAHGAEVTFSGSSGDGGDFAATLDAAVEHADIVLTSGGVSMGEREPVRDLLSDAGWFGPIAMQPGGPQGFTVWRGVPVVSLPGNPVSVMVSFEVLVRNGLRAAGGLAPIDPTSAPLASAVTSIAGRTQFLRGFLRADGVVEVVGGPGSHLVATAANANVLIEIDSAAVHLAAGQEVPTWPLTP</sequence>
<evidence type="ECO:0000256" key="6">
    <source>
        <dbReference type="ARBA" id="ARBA00047317"/>
    </source>
</evidence>
<comment type="catalytic activity">
    <reaction evidence="6">
        <text>adenylyl-molybdopterin + molybdate = Mo-molybdopterin + AMP + H(+)</text>
        <dbReference type="Rhea" id="RHEA:35047"/>
        <dbReference type="ChEBI" id="CHEBI:15378"/>
        <dbReference type="ChEBI" id="CHEBI:36264"/>
        <dbReference type="ChEBI" id="CHEBI:62727"/>
        <dbReference type="ChEBI" id="CHEBI:71302"/>
        <dbReference type="ChEBI" id="CHEBI:456215"/>
        <dbReference type="EC" id="2.10.1.1"/>
    </reaction>
</comment>
<dbReference type="InterPro" id="IPR005110">
    <property type="entry name" value="MoeA_linker/N"/>
</dbReference>
<dbReference type="NCBIfam" id="NF045515">
    <property type="entry name" value="Glp_gephyrin"/>
    <property type="match status" value="1"/>
</dbReference>
<keyword evidence="7 9" id="KW-0808">Transferase</keyword>
<dbReference type="Gene3D" id="3.90.105.10">
    <property type="entry name" value="Molybdopterin biosynthesis moea protein, domain 2"/>
    <property type="match status" value="1"/>
</dbReference>
<dbReference type="Pfam" id="PF00994">
    <property type="entry name" value="MoCF_biosynth"/>
    <property type="match status" value="1"/>
</dbReference>
<dbReference type="Gene3D" id="2.170.190.11">
    <property type="entry name" value="Molybdopterin biosynthesis moea protein, domain 3"/>
    <property type="match status" value="1"/>
</dbReference>
<protein>
    <recommendedName>
        <fullName evidence="7">Molybdopterin molybdenumtransferase</fullName>
        <ecNumber evidence="7">2.10.1.1</ecNumber>
    </recommendedName>
</protein>